<evidence type="ECO:0000256" key="2">
    <source>
        <dbReference type="ARBA" id="ARBA00022630"/>
    </source>
</evidence>
<evidence type="ECO:0000256" key="3">
    <source>
        <dbReference type="ARBA" id="ARBA00022827"/>
    </source>
</evidence>
<name>A0A0S4QWM6_9ACTN</name>
<keyword evidence="5" id="KW-0503">Monooxygenase</keyword>
<keyword evidence="4" id="KW-0560">Oxidoreductase</keyword>
<dbReference type="PRINTS" id="PR00411">
    <property type="entry name" value="PNDRDTASEI"/>
</dbReference>
<dbReference type="InterPro" id="IPR051209">
    <property type="entry name" value="FAD-bind_Monooxygenase_sf"/>
</dbReference>
<dbReference type="PANTHER" id="PTHR42877">
    <property type="entry name" value="L-ORNITHINE N(5)-MONOOXYGENASE-RELATED"/>
    <property type="match status" value="1"/>
</dbReference>
<gene>
    <name evidence="5" type="ORF">Ga0074812_13447</name>
</gene>
<proteinExistence type="inferred from homology"/>
<keyword evidence="6" id="KW-1185">Reference proteome</keyword>
<dbReference type="RefSeq" id="WP_091284579.1">
    <property type="nucleotide sequence ID" value="NZ_FAOZ01000034.1"/>
</dbReference>
<dbReference type="InterPro" id="IPR020946">
    <property type="entry name" value="Flavin_mOase-like"/>
</dbReference>
<evidence type="ECO:0000256" key="4">
    <source>
        <dbReference type="ARBA" id="ARBA00023002"/>
    </source>
</evidence>
<keyword evidence="3" id="KW-0274">FAD</keyword>
<evidence type="ECO:0000313" key="6">
    <source>
        <dbReference type="Proteomes" id="UP000198802"/>
    </source>
</evidence>
<protein>
    <submittedName>
        <fullName evidence="5">4-hydroxyacetophenone monooxygenase</fullName>
    </submittedName>
</protein>
<keyword evidence="2" id="KW-0285">Flavoprotein</keyword>
<dbReference type="GO" id="GO:0050660">
    <property type="term" value="F:flavin adenine dinucleotide binding"/>
    <property type="evidence" value="ECO:0007669"/>
    <property type="project" value="InterPro"/>
</dbReference>
<dbReference type="EMBL" id="FAOZ01000034">
    <property type="protein sequence ID" value="CUU60017.1"/>
    <property type="molecule type" value="Genomic_DNA"/>
</dbReference>
<accession>A0A0S4QWM6</accession>
<organism evidence="5 6">
    <name type="scientific">Parafrankia irregularis</name>
    <dbReference type="NCBI Taxonomy" id="795642"/>
    <lineage>
        <taxon>Bacteria</taxon>
        <taxon>Bacillati</taxon>
        <taxon>Actinomycetota</taxon>
        <taxon>Actinomycetes</taxon>
        <taxon>Frankiales</taxon>
        <taxon>Frankiaceae</taxon>
        <taxon>Parafrankia</taxon>
    </lineage>
</organism>
<dbReference type="PANTHER" id="PTHR42877:SF4">
    <property type="entry name" value="FAD_NAD(P)-BINDING DOMAIN-CONTAINING PROTEIN-RELATED"/>
    <property type="match status" value="1"/>
</dbReference>
<dbReference type="GO" id="GO:0050661">
    <property type="term" value="F:NADP binding"/>
    <property type="evidence" value="ECO:0007669"/>
    <property type="project" value="InterPro"/>
</dbReference>
<dbReference type="AlphaFoldDB" id="A0A0S4QWM6"/>
<dbReference type="Proteomes" id="UP000198802">
    <property type="component" value="Unassembled WGS sequence"/>
</dbReference>
<dbReference type="GO" id="GO:0004499">
    <property type="term" value="F:N,N-dimethylaniline monooxygenase activity"/>
    <property type="evidence" value="ECO:0007669"/>
    <property type="project" value="InterPro"/>
</dbReference>
<evidence type="ECO:0000256" key="1">
    <source>
        <dbReference type="ARBA" id="ARBA00010139"/>
    </source>
</evidence>
<dbReference type="Gene3D" id="3.50.50.60">
    <property type="entry name" value="FAD/NAD(P)-binding domain"/>
    <property type="match status" value="2"/>
</dbReference>
<sequence length="653" mass="73085">MTTGNGQSRPELLDASDEQIDDAVTYADPLALRGLLYQLTGDESVAATKIGPVPGYVGGNLSFGLTDPADVDILRRRTARFLKDYRDSGAGPLGPGPRERLPRSLALAGGVDEVPAEDIELWVEELGLDPWARGLSWDADTPAPDPQRLQNFSVVIVGGGMGGLNVAAQLKHAGITFTLLEKNSGVGGTWYENRYPGARVDSPSRAYTHILGVTAETPSPWCSRDENQQYFNWFADEFGVREHIVFDTEVSTMTWDEDTSTWEVVARGPDGERVLRADAVISAVGLLSRPSIPHIDGMETFEGRAFHTARWPEDLDLAGKRFAVIGTGCSGVQLVPELAKLAGHVTVLQRTPQWLFEHTGYLSPFPDQVGWLDRNLPLHPHFMRFRTTWLLGPYQSGPLREIDPDFDDEFARSEVNKEIRDERVAFIRKKLASRPDLAEKMIPPHPPFSARPVQVDATYNLYDAIMRDDVTLVTDPIERITPTGVRTVDGTDHEVDVIVYATGFRANECLWPMDVIGRNGLSVHTLWQKDGPRAYIGTMLPGFPNLFLIYGPNMNPYGGLGVINHQEMVTRYLLDLAKELILTGKRTVEVTEEAYWRYNDQLDAREKHKIYMDPRANSYYRNDHGRSVTNCPFPGNEMWHRLRRPNHDDLVIG</sequence>
<evidence type="ECO:0000313" key="5">
    <source>
        <dbReference type="EMBL" id="CUU60017.1"/>
    </source>
</evidence>
<comment type="similarity">
    <text evidence="1">Belongs to the FAD-binding monooxygenase family.</text>
</comment>
<dbReference type="SUPFAM" id="SSF51905">
    <property type="entry name" value="FAD/NAD(P)-binding domain"/>
    <property type="match status" value="1"/>
</dbReference>
<reference evidence="6" key="1">
    <citation type="submission" date="2015-11" db="EMBL/GenBank/DDBJ databases">
        <authorList>
            <person name="Varghese N."/>
        </authorList>
    </citation>
    <scope>NUCLEOTIDE SEQUENCE [LARGE SCALE GENOMIC DNA]</scope>
    <source>
        <strain evidence="6">DSM 45899</strain>
    </source>
</reference>
<dbReference type="InterPro" id="IPR036188">
    <property type="entry name" value="FAD/NAD-bd_sf"/>
</dbReference>
<dbReference type="Pfam" id="PF00743">
    <property type="entry name" value="FMO-like"/>
    <property type="match status" value="1"/>
</dbReference>